<organism evidence="1 2">
    <name type="scientific">Fermentimicrarchaeum limneticum</name>
    <dbReference type="NCBI Taxonomy" id="2795018"/>
    <lineage>
        <taxon>Archaea</taxon>
        <taxon>Candidatus Micrarchaeota</taxon>
        <taxon>Candidatus Fermentimicrarchaeales</taxon>
        <taxon>Candidatus Fermentimicrarchaeaceae</taxon>
        <taxon>Candidatus Fermentimicrarchaeum</taxon>
    </lineage>
</organism>
<gene>
    <name evidence="1" type="ORF">Sv326_0161</name>
</gene>
<dbReference type="KEGG" id="flt:Sv326_0161"/>
<dbReference type="EMBL" id="CP058998">
    <property type="protein sequence ID" value="QLJ52336.1"/>
    <property type="molecule type" value="Genomic_DNA"/>
</dbReference>
<proteinExistence type="predicted"/>
<protein>
    <recommendedName>
        <fullName evidence="3">Type 4 fimbrial biogenesis protein PilX N-terminal domain-containing protein</fullName>
    </recommendedName>
</protein>
<name>A0A7D6BKZ5_FERL1</name>
<reference evidence="2" key="1">
    <citation type="submission" date="2020-07" db="EMBL/GenBank/DDBJ databases">
        <title>Metabolic diversity and evolutionary history of the archaeal phylum ###Micrarchaeota### uncovered from a freshwater lake metagenome.</title>
        <authorList>
            <person name="Kadnikov V.V."/>
            <person name="Savvichev A.S."/>
            <person name="Mardanov A.V."/>
            <person name="Beletsky A.V."/>
            <person name="Chupakov A.V."/>
            <person name="Kokryatskaya N.M."/>
            <person name="Pimenov N.V."/>
            <person name="Ravin N.V."/>
        </authorList>
    </citation>
    <scope>NUCLEOTIDE SEQUENCE [LARGE SCALE GENOMIC DNA]</scope>
</reference>
<evidence type="ECO:0000313" key="2">
    <source>
        <dbReference type="Proteomes" id="UP000510821"/>
    </source>
</evidence>
<evidence type="ECO:0000313" key="1">
    <source>
        <dbReference type="EMBL" id="QLJ52336.1"/>
    </source>
</evidence>
<sequence>MRRGIVFMLDALVAVVLAVMALAVVAQLLSLRTGEWYKEIALYNYAQDFMTSRDKDGTLKGTFDQTDADAQITLNNLMAIQIPPNMVARINVTVCRYQSGFVCDRNFTAGQSSSSRTKSVVRRIFTDTNNSKYGVAVMEVWYK</sequence>
<dbReference type="Proteomes" id="UP000510821">
    <property type="component" value="Chromosome"/>
</dbReference>
<evidence type="ECO:0008006" key="3">
    <source>
        <dbReference type="Google" id="ProtNLM"/>
    </source>
</evidence>
<accession>A0A7D6BKZ5</accession>
<dbReference type="AlphaFoldDB" id="A0A7D6BKZ5"/>